<feature type="transmembrane region" description="Helical" evidence="6">
    <location>
        <begin position="89"/>
        <end position="112"/>
    </location>
</feature>
<feature type="transmembrane region" description="Helical" evidence="6">
    <location>
        <begin position="61"/>
        <end position="82"/>
    </location>
</feature>
<evidence type="ECO:0000256" key="3">
    <source>
        <dbReference type="ARBA" id="ARBA00022692"/>
    </source>
</evidence>
<organism evidence="8 9">
    <name type="scientific">Phenylobacterium terrae</name>
    <dbReference type="NCBI Taxonomy" id="2665495"/>
    <lineage>
        <taxon>Bacteria</taxon>
        <taxon>Pseudomonadati</taxon>
        <taxon>Pseudomonadota</taxon>
        <taxon>Alphaproteobacteria</taxon>
        <taxon>Caulobacterales</taxon>
        <taxon>Caulobacteraceae</taxon>
        <taxon>Phenylobacterium</taxon>
    </lineage>
</organism>
<dbReference type="InterPro" id="IPR044770">
    <property type="entry name" value="MFS_spinster-like"/>
</dbReference>
<dbReference type="InterPro" id="IPR036259">
    <property type="entry name" value="MFS_trans_sf"/>
</dbReference>
<proteinExistence type="predicted"/>
<dbReference type="EMBL" id="JBHUEY010000001">
    <property type="protein sequence ID" value="MFD1782097.1"/>
    <property type="molecule type" value="Genomic_DNA"/>
</dbReference>
<feature type="transmembrane region" description="Helical" evidence="6">
    <location>
        <begin position="355"/>
        <end position="373"/>
    </location>
</feature>
<dbReference type="PANTHER" id="PTHR23505">
    <property type="entry name" value="SPINSTER"/>
    <property type="match status" value="1"/>
</dbReference>
<comment type="caution">
    <text evidence="8">The sequence shown here is derived from an EMBL/GenBank/DDBJ whole genome shotgun (WGS) entry which is preliminary data.</text>
</comment>
<sequence length="453" mass="47368">MSDAAAAPGAFQGYGTKAYRAWVLFALVVVYTFNFIDRVLVSIVQEPIRAEFNLTDTQLGLLGGPTFAILYTLLGIPIARLAERKNRMTILSVCVALWSGMTALCGMANSYVTLLLARIGVSIGEAGCTPPAQSVIGDYFPEDKRATAVSIYSLGVPLGSMLAAIGGGFIAEAMGWREAFLVLGLPGLALAILVKLTVKEPPRSAAAGETPSFAQGFSALLKKPSFWCAALGGAVASFVGYGVGQFTNSFFMRSHELSILQASQITGLLIGFFGAIGTFFSGWLADRLGKRFPNAIAWLPALGFFIAAPLNIAGYMSTSLPLAVGLLAAATLTQYFYLGAMYAIAQGVVHPRMRATAVAILLFIVNLIGYGAGPPVIGAISDAIANSQLAPAGLTLDACRAAGAAAAAANPVCASASEVGLRWAIIIGFSGFFVAAALFLAAWRTLQRDWHRG</sequence>
<feature type="transmembrane region" description="Helical" evidence="6">
    <location>
        <begin position="21"/>
        <end position="41"/>
    </location>
</feature>
<evidence type="ECO:0000256" key="6">
    <source>
        <dbReference type="SAM" id="Phobius"/>
    </source>
</evidence>
<dbReference type="Gene3D" id="1.20.1250.20">
    <property type="entry name" value="MFS general substrate transporter like domains"/>
    <property type="match status" value="1"/>
</dbReference>
<dbReference type="PROSITE" id="PS50850">
    <property type="entry name" value="MFS"/>
    <property type="match status" value="1"/>
</dbReference>
<keyword evidence="3 6" id="KW-0812">Transmembrane</keyword>
<protein>
    <submittedName>
        <fullName evidence="8">Spinster family MFS transporter</fullName>
    </submittedName>
</protein>
<dbReference type="Pfam" id="PF07690">
    <property type="entry name" value="MFS_1"/>
    <property type="match status" value="1"/>
</dbReference>
<feature type="transmembrane region" description="Helical" evidence="6">
    <location>
        <begin position="226"/>
        <end position="244"/>
    </location>
</feature>
<dbReference type="PANTHER" id="PTHR23505:SF79">
    <property type="entry name" value="PROTEIN SPINSTER"/>
    <property type="match status" value="1"/>
</dbReference>
<gene>
    <name evidence="8" type="ORF">ACFSC0_01730</name>
</gene>
<dbReference type="InterPro" id="IPR011701">
    <property type="entry name" value="MFS"/>
</dbReference>
<reference evidence="9" key="1">
    <citation type="journal article" date="2019" name="Int. J. Syst. Evol. Microbiol.">
        <title>The Global Catalogue of Microorganisms (GCM) 10K type strain sequencing project: providing services to taxonomists for standard genome sequencing and annotation.</title>
        <authorList>
            <consortium name="The Broad Institute Genomics Platform"/>
            <consortium name="The Broad Institute Genome Sequencing Center for Infectious Disease"/>
            <person name="Wu L."/>
            <person name="Ma J."/>
        </authorList>
    </citation>
    <scope>NUCLEOTIDE SEQUENCE [LARGE SCALE GENOMIC DNA]</scope>
    <source>
        <strain evidence="9">DFY28</strain>
    </source>
</reference>
<dbReference type="RefSeq" id="WP_377281075.1">
    <property type="nucleotide sequence ID" value="NZ_JBHRSI010000003.1"/>
</dbReference>
<feature type="transmembrane region" description="Helical" evidence="6">
    <location>
        <begin position="264"/>
        <end position="284"/>
    </location>
</feature>
<evidence type="ECO:0000313" key="8">
    <source>
        <dbReference type="EMBL" id="MFD1782097.1"/>
    </source>
</evidence>
<evidence type="ECO:0000259" key="7">
    <source>
        <dbReference type="PROSITE" id="PS50850"/>
    </source>
</evidence>
<feature type="transmembrane region" description="Helical" evidence="6">
    <location>
        <begin position="296"/>
        <end position="316"/>
    </location>
</feature>
<evidence type="ECO:0000256" key="4">
    <source>
        <dbReference type="ARBA" id="ARBA00022989"/>
    </source>
</evidence>
<dbReference type="CDD" id="cd17328">
    <property type="entry name" value="MFS_spinster_like"/>
    <property type="match status" value="1"/>
</dbReference>
<keyword evidence="5 6" id="KW-0472">Membrane</keyword>
<evidence type="ECO:0000256" key="2">
    <source>
        <dbReference type="ARBA" id="ARBA00022448"/>
    </source>
</evidence>
<keyword evidence="9" id="KW-1185">Reference proteome</keyword>
<feature type="transmembrane region" description="Helical" evidence="6">
    <location>
        <begin position="421"/>
        <end position="443"/>
    </location>
</feature>
<dbReference type="InterPro" id="IPR020846">
    <property type="entry name" value="MFS_dom"/>
</dbReference>
<evidence type="ECO:0000256" key="5">
    <source>
        <dbReference type="ARBA" id="ARBA00023136"/>
    </source>
</evidence>
<accession>A0ABW4MVU3</accession>
<feature type="domain" description="Major facilitator superfamily (MFS) profile" evidence="7">
    <location>
        <begin position="23"/>
        <end position="448"/>
    </location>
</feature>
<evidence type="ECO:0000313" key="9">
    <source>
        <dbReference type="Proteomes" id="UP001597237"/>
    </source>
</evidence>
<evidence type="ECO:0000256" key="1">
    <source>
        <dbReference type="ARBA" id="ARBA00004141"/>
    </source>
</evidence>
<comment type="subcellular location">
    <subcellularLocation>
        <location evidence="1">Membrane</location>
        <topology evidence="1">Multi-pass membrane protein</topology>
    </subcellularLocation>
</comment>
<dbReference type="SUPFAM" id="SSF103473">
    <property type="entry name" value="MFS general substrate transporter"/>
    <property type="match status" value="1"/>
</dbReference>
<dbReference type="Proteomes" id="UP001597237">
    <property type="component" value="Unassembled WGS sequence"/>
</dbReference>
<name>A0ABW4MVU3_9CAUL</name>
<keyword evidence="2" id="KW-0813">Transport</keyword>
<feature type="transmembrane region" description="Helical" evidence="6">
    <location>
        <begin position="322"/>
        <end position="343"/>
    </location>
</feature>
<keyword evidence="4 6" id="KW-1133">Transmembrane helix</keyword>